<dbReference type="GO" id="GO:0008270">
    <property type="term" value="F:zinc ion binding"/>
    <property type="evidence" value="ECO:0007669"/>
    <property type="project" value="UniProtKB-KW"/>
</dbReference>
<dbReference type="PROSITE" id="PS50089">
    <property type="entry name" value="ZF_RING_2"/>
    <property type="match status" value="1"/>
</dbReference>
<evidence type="ECO:0000313" key="6">
    <source>
        <dbReference type="Proteomes" id="UP000247702"/>
    </source>
</evidence>
<keyword evidence="1" id="KW-0479">Metal-binding</keyword>
<dbReference type="Proteomes" id="UP000247702">
    <property type="component" value="Unassembled WGS sequence"/>
</dbReference>
<dbReference type="STRING" id="94130.A0A2Z6QAE5"/>
<gene>
    <name evidence="5" type="ORF">RclHR1_00130016</name>
</gene>
<feature type="compositionally biased region" description="Low complexity" evidence="3">
    <location>
        <begin position="640"/>
        <end position="652"/>
    </location>
</feature>
<dbReference type="Pfam" id="PF13920">
    <property type="entry name" value="zf-C3HC4_3"/>
    <property type="match status" value="1"/>
</dbReference>
<feature type="compositionally biased region" description="Basic and acidic residues" evidence="3">
    <location>
        <begin position="589"/>
        <end position="631"/>
    </location>
</feature>
<keyword evidence="1" id="KW-0863">Zinc-finger</keyword>
<dbReference type="InterPro" id="IPR001841">
    <property type="entry name" value="Znf_RING"/>
</dbReference>
<accession>A0A2Z6QAE5</accession>
<dbReference type="InterPro" id="IPR013083">
    <property type="entry name" value="Znf_RING/FYVE/PHD"/>
</dbReference>
<reference evidence="5 6" key="1">
    <citation type="submission" date="2017-11" db="EMBL/GenBank/DDBJ databases">
        <title>The genome of Rhizophagus clarus HR1 reveals common genetic basis of auxotrophy among arbuscular mycorrhizal fungi.</title>
        <authorList>
            <person name="Kobayashi Y."/>
        </authorList>
    </citation>
    <scope>NUCLEOTIDE SEQUENCE [LARGE SCALE GENOMIC DNA]</scope>
    <source>
        <strain evidence="5 6">HR1</strain>
    </source>
</reference>
<feature type="compositionally biased region" description="Polar residues" evidence="3">
    <location>
        <begin position="804"/>
        <end position="819"/>
    </location>
</feature>
<sequence>MSHSISNDEDLSILSAIKLPPFPENETQSHSFYNHIFNRIANFLLFNTRLYLPTERTFKFLEIEFYLNDATNDHDDPYTHGHEHQLTCGEWYFHRVGKSGYRGGSRKGIDITFGSAEKKIYGGILIRAIQDELTKEVIEGPSLVVDKILEACDVIQGGIREMVENVWKGKSGILRDMNNSNGLVYLIQANDELTNIDDIVERDKKRLKYSTGLTSPYFDKKSSDALLTRDNRMFTSPRVGITLSNKMPSTNLRLQYILKPYRFFTSPHLLDKGKAQLIIGLYDHFKKIDKVAKIAGISRSQVENYVHEMKNGIKNGDLNEFIGKKGKAKIRFNFIIPMRPNNNVRRGTPNCFCGLPASPAYSEEFGLLYECHYLHNNPWKEITEDQAVVSETVNGRASPDSDQSDKTCVASSSMDHSLSSSTRQIDKPVCGYHIHKDAWDSFFDRKYNVNAEHQELAICPFFNFTFCAFFNLRNSYPLSHPSPPNCFCGLPVMMRHEFHGKLMFTCPNYLIDGARPKCTWKLWANEVPFQKTNGCTHPLQKKGITRLLDPSRQIQNCNRSIVKRDTFSNRNSFSRSRFERNNYNNGGRFQRESRSNSDKNSSYKRDSNYHSSERLDRSHRREHDFGSKDHNYQYQQATFNNRNSNVSRRISNGTGWDPGRNRNKGQSWQYTTKGYKHPTRWNSNDSNSSYHGDNLNEQSIESNKQYNINGNNVDKVTVKESLLNSENDKLKRCRDKDLCNNREKNNIISNESEMGNNSYKEYTASNVIKNGVDKYVKNCPEKDIVKDPNLSSESDYSEKRYNEGNGTPPSLSNKTDSSRLSMKIHMKEIPYISTYSEFSQTKPTDFTIITPKYDFDAETSRLLTENQKLLSENRSLISKQENDQVEKNDLLMQVEQLKNRVNYLVSRVGHYRSEYDSEHKFRQSSQKKLIELQAQVADVMKEIDELRSSREKEREEIAMGNMKCKVCFEGHITHALLPCHHFALCSKCSQVITKCVICRKPKENVVRIYLG</sequence>
<comment type="caution">
    <text evidence="5">The sequence shown here is derived from an EMBL/GenBank/DDBJ whole genome shotgun (WGS) entry which is preliminary data.</text>
</comment>
<keyword evidence="2" id="KW-0175">Coiled coil</keyword>
<dbReference type="Gene3D" id="3.30.40.10">
    <property type="entry name" value="Zinc/RING finger domain, C3HC4 (zinc finger)"/>
    <property type="match status" value="1"/>
</dbReference>
<feature type="coiled-coil region" evidence="2">
    <location>
        <begin position="880"/>
        <end position="956"/>
    </location>
</feature>
<feature type="compositionally biased region" description="Low complexity" evidence="3">
    <location>
        <begin position="573"/>
        <end position="585"/>
    </location>
</feature>
<proteinExistence type="predicted"/>
<dbReference type="AlphaFoldDB" id="A0A2Z6QAE5"/>
<evidence type="ECO:0000259" key="4">
    <source>
        <dbReference type="PROSITE" id="PS50089"/>
    </source>
</evidence>
<keyword evidence="6" id="KW-1185">Reference proteome</keyword>
<organism evidence="5 6">
    <name type="scientific">Rhizophagus clarus</name>
    <dbReference type="NCBI Taxonomy" id="94130"/>
    <lineage>
        <taxon>Eukaryota</taxon>
        <taxon>Fungi</taxon>
        <taxon>Fungi incertae sedis</taxon>
        <taxon>Mucoromycota</taxon>
        <taxon>Glomeromycotina</taxon>
        <taxon>Glomeromycetes</taxon>
        <taxon>Glomerales</taxon>
        <taxon>Glomeraceae</taxon>
        <taxon>Rhizophagus</taxon>
    </lineage>
</organism>
<evidence type="ECO:0000256" key="1">
    <source>
        <dbReference type="PROSITE-ProRule" id="PRU00175"/>
    </source>
</evidence>
<name>A0A2Z6QAE5_9GLOM</name>
<evidence type="ECO:0000256" key="2">
    <source>
        <dbReference type="SAM" id="Coils"/>
    </source>
</evidence>
<feature type="compositionally biased region" description="Polar residues" evidence="3">
    <location>
        <begin position="680"/>
        <end position="696"/>
    </location>
</feature>
<feature type="region of interest" description="Disordered" evidence="3">
    <location>
        <begin position="573"/>
        <end position="696"/>
    </location>
</feature>
<dbReference type="EMBL" id="BEXD01000335">
    <property type="protein sequence ID" value="GBB86575.1"/>
    <property type="molecule type" value="Genomic_DNA"/>
</dbReference>
<protein>
    <recommendedName>
        <fullName evidence="4">RING-type domain-containing protein</fullName>
    </recommendedName>
</protein>
<evidence type="ECO:0000256" key="3">
    <source>
        <dbReference type="SAM" id="MobiDB-lite"/>
    </source>
</evidence>
<keyword evidence="1" id="KW-0862">Zinc</keyword>
<evidence type="ECO:0000313" key="5">
    <source>
        <dbReference type="EMBL" id="GBB86575.1"/>
    </source>
</evidence>
<feature type="domain" description="RING-type" evidence="4">
    <location>
        <begin position="964"/>
        <end position="999"/>
    </location>
</feature>
<feature type="region of interest" description="Disordered" evidence="3">
    <location>
        <begin position="783"/>
        <end position="819"/>
    </location>
</feature>